<accession>A0A2S0L340</accession>
<keyword evidence="3" id="KW-1185">Reference proteome</keyword>
<dbReference type="PANTHER" id="PTHR30087:SF1">
    <property type="entry name" value="HYPOTHETICAL CYTOSOLIC PROTEIN"/>
    <property type="match status" value="1"/>
</dbReference>
<name>A0A2S0L340_9FIRM</name>
<evidence type="ECO:0000313" key="2">
    <source>
        <dbReference type="EMBL" id="MBF1352435.1"/>
    </source>
</evidence>
<dbReference type="OrthoDB" id="9797779at2"/>
<dbReference type="Pfam" id="PF04463">
    <property type="entry name" value="2-thiour_desulf"/>
    <property type="match status" value="1"/>
</dbReference>
<dbReference type="PANTHER" id="PTHR30087">
    <property type="entry name" value="INNER MEMBRANE PROTEIN"/>
    <property type="match status" value="1"/>
</dbReference>
<dbReference type="EMBL" id="CP027228">
    <property type="protein sequence ID" value="AVM47644.1"/>
    <property type="molecule type" value="Genomic_DNA"/>
</dbReference>
<reference evidence="3" key="1">
    <citation type="submission" date="2018-02" db="EMBL/GenBank/DDBJ databases">
        <authorList>
            <person name="Holder M.E."/>
            <person name="Ajami N.J."/>
            <person name="Petrosino J.F."/>
        </authorList>
    </citation>
    <scope>NUCLEOTIDE SEQUENCE [LARGE SCALE GENOMIC DNA]</scope>
    <source>
        <strain evidence="3">CCUG 47132</strain>
    </source>
</reference>
<reference evidence="2" key="3">
    <citation type="submission" date="2020-04" db="EMBL/GenBank/DDBJ databases">
        <title>Deep metagenomics examines the oral microbiome during advanced dental caries in children, revealing novel taxa and co-occurrences with host molecules.</title>
        <authorList>
            <person name="Baker J.L."/>
            <person name="Morton J.T."/>
            <person name="Dinis M."/>
            <person name="Alvarez R."/>
            <person name="Tran N.C."/>
            <person name="Knight R."/>
            <person name="Edlund A."/>
        </authorList>
    </citation>
    <scope>NUCLEOTIDE SEQUENCE</scope>
    <source>
        <strain evidence="2">JCVI_24_bin.8</strain>
    </source>
</reference>
<sequence>MFVVSSCLLGNNCKYNGGNNYNEEVVEFCRTHEFVLVCPETSGGLKAPRMPAEQQYIKASDGNLEIRVIDKEGNDLTDNFHKGAVVSLELALKQADELGEEIEGAILKANSPSCGSDHIYDGTFTGTLISGDGIFANLLKKRGIPVMSENNFKEKV</sequence>
<proteinExistence type="predicted"/>
<dbReference type="KEGG" id="mdv:C5Q96_01665"/>
<dbReference type="RefSeq" id="WP_106056620.1">
    <property type="nucleotide sequence ID" value="NZ_CAURSC010000006.1"/>
</dbReference>
<evidence type="ECO:0000313" key="1">
    <source>
        <dbReference type="EMBL" id="AVM47644.1"/>
    </source>
</evidence>
<dbReference type="GeneID" id="78390959"/>
<dbReference type="EMBL" id="JABZQH010000160">
    <property type="protein sequence ID" value="MBF1352435.1"/>
    <property type="molecule type" value="Genomic_DNA"/>
</dbReference>
<dbReference type="InterPro" id="IPR007553">
    <property type="entry name" value="2-thiour_desulf"/>
</dbReference>
<organism evidence="1 3">
    <name type="scientific">Mogibacterium diversum</name>
    <dbReference type="NCBI Taxonomy" id="114527"/>
    <lineage>
        <taxon>Bacteria</taxon>
        <taxon>Bacillati</taxon>
        <taxon>Bacillota</taxon>
        <taxon>Clostridia</taxon>
        <taxon>Peptostreptococcales</taxon>
        <taxon>Anaerovoracaceae</taxon>
        <taxon>Mogibacterium</taxon>
    </lineage>
</organism>
<reference evidence="1" key="2">
    <citation type="submission" date="2018-02" db="EMBL/GenBank/DDBJ databases">
        <authorList>
            <person name="Cohen D.B."/>
            <person name="Kent A.D."/>
        </authorList>
    </citation>
    <scope>NUCLEOTIDE SEQUENCE [LARGE SCALE GENOMIC DNA]</scope>
    <source>
        <strain evidence="1">CCUG 47132</strain>
    </source>
</reference>
<evidence type="ECO:0000313" key="3">
    <source>
        <dbReference type="Proteomes" id="UP000237883"/>
    </source>
</evidence>
<protein>
    <submittedName>
        <fullName evidence="1">DUF523 domain-containing protein</fullName>
    </submittedName>
</protein>
<dbReference type="Proteomes" id="UP000237883">
    <property type="component" value="Chromosome"/>
</dbReference>
<gene>
    <name evidence="1" type="ORF">C5Q96_01665</name>
    <name evidence="2" type="ORF">HXM71_04875</name>
</gene>
<dbReference type="Proteomes" id="UP000722050">
    <property type="component" value="Unassembled WGS sequence"/>
</dbReference>
<dbReference type="AlphaFoldDB" id="A0A2S0L340"/>